<sequence length="193" mass="21327">MSKRTLFEQKISSGDRNGFWKLKSAKVDWDLVLARCFLDNIVVKRKAAGILVGTHSGARQDIPSTKSGHAPPQRPIDDSEYVLLPRNQTRQLSGLVAFASALRWPEIERVVEGLSNRLGIVDSLAQSLGQLMSTNERFVELSISPFTSVYGTPLPKPSSTSNISGIYFHRNDPDSAVETPALNDPLEQLHESK</sequence>
<evidence type="ECO:0000256" key="1">
    <source>
        <dbReference type="SAM" id="MobiDB-lite"/>
    </source>
</evidence>
<dbReference type="Proteomes" id="UP000800097">
    <property type="component" value="Unassembled WGS sequence"/>
</dbReference>
<dbReference type="RefSeq" id="XP_033655120.1">
    <property type="nucleotide sequence ID" value="XM_033800834.1"/>
</dbReference>
<name>A0A6A6JLV9_WESOR</name>
<dbReference type="PANTHER" id="PTHR42345:SF2">
    <property type="entry name" value="HELICASE-LIKE PROTEIN"/>
    <property type="match status" value="1"/>
</dbReference>
<evidence type="ECO:0000313" key="2">
    <source>
        <dbReference type="EMBL" id="KAF2277581.1"/>
    </source>
</evidence>
<evidence type="ECO:0000313" key="3">
    <source>
        <dbReference type="Proteomes" id="UP000800097"/>
    </source>
</evidence>
<feature type="region of interest" description="Disordered" evidence="1">
    <location>
        <begin position="174"/>
        <end position="193"/>
    </location>
</feature>
<protein>
    <submittedName>
        <fullName evidence="2">Uncharacterized protein</fullName>
    </submittedName>
</protein>
<reference evidence="2" key="1">
    <citation type="journal article" date="2020" name="Stud. Mycol.">
        <title>101 Dothideomycetes genomes: a test case for predicting lifestyles and emergence of pathogens.</title>
        <authorList>
            <person name="Haridas S."/>
            <person name="Albert R."/>
            <person name="Binder M."/>
            <person name="Bloem J."/>
            <person name="Labutti K."/>
            <person name="Salamov A."/>
            <person name="Andreopoulos B."/>
            <person name="Baker S."/>
            <person name="Barry K."/>
            <person name="Bills G."/>
            <person name="Bluhm B."/>
            <person name="Cannon C."/>
            <person name="Castanera R."/>
            <person name="Culley D."/>
            <person name="Daum C."/>
            <person name="Ezra D."/>
            <person name="Gonzalez J."/>
            <person name="Henrissat B."/>
            <person name="Kuo A."/>
            <person name="Liang C."/>
            <person name="Lipzen A."/>
            <person name="Lutzoni F."/>
            <person name="Magnuson J."/>
            <person name="Mondo S."/>
            <person name="Nolan M."/>
            <person name="Ohm R."/>
            <person name="Pangilinan J."/>
            <person name="Park H.-J."/>
            <person name="Ramirez L."/>
            <person name="Alfaro M."/>
            <person name="Sun H."/>
            <person name="Tritt A."/>
            <person name="Yoshinaga Y."/>
            <person name="Zwiers L.-H."/>
            <person name="Turgeon B."/>
            <person name="Goodwin S."/>
            <person name="Spatafora J."/>
            <person name="Crous P."/>
            <person name="Grigoriev I."/>
        </authorList>
    </citation>
    <scope>NUCLEOTIDE SEQUENCE</scope>
    <source>
        <strain evidence="2">CBS 379.55</strain>
    </source>
</reference>
<dbReference type="OrthoDB" id="5420387at2759"/>
<dbReference type="AlphaFoldDB" id="A0A6A6JLV9"/>
<dbReference type="EMBL" id="ML986490">
    <property type="protein sequence ID" value="KAF2277581.1"/>
    <property type="molecule type" value="Genomic_DNA"/>
</dbReference>
<proteinExistence type="predicted"/>
<dbReference type="GeneID" id="54554009"/>
<accession>A0A6A6JLV9</accession>
<gene>
    <name evidence="2" type="ORF">EI97DRAFT_457580</name>
</gene>
<keyword evidence="3" id="KW-1185">Reference proteome</keyword>
<organism evidence="2 3">
    <name type="scientific">Westerdykella ornata</name>
    <dbReference type="NCBI Taxonomy" id="318751"/>
    <lineage>
        <taxon>Eukaryota</taxon>
        <taxon>Fungi</taxon>
        <taxon>Dikarya</taxon>
        <taxon>Ascomycota</taxon>
        <taxon>Pezizomycotina</taxon>
        <taxon>Dothideomycetes</taxon>
        <taxon>Pleosporomycetidae</taxon>
        <taxon>Pleosporales</taxon>
        <taxon>Sporormiaceae</taxon>
        <taxon>Westerdykella</taxon>
    </lineage>
</organism>
<dbReference type="PANTHER" id="PTHR42345">
    <property type="entry name" value="TPR_REGION DOMAIN-CONTAINING PROTEIN"/>
    <property type="match status" value="1"/>
</dbReference>